<keyword evidence="2" id="KW-1185">Reference proteome</keyword>
<dbReference type="PANTHER" id="PTHR38681">
    <property type="entry name" value="RETROVIRUS-RELATED POL POLYPROTEIN FROM TRANSPOSON 412-LIKE PROTEIN-RELATED"/>
    <property type="match status" value="1"/>
</dbReference>
<name>A0AAE1PZ65_9EUCA</name>
<protein>
    <recommendedName>
        <fullName evidence="3">Gag-pol polyprotein</fullName>
    </recommendedName>
</protein>
<dbReference type="EMBL" id="JAWZYT010001015">
    <property type="protein sequence ID" value="KAK4316510.1"/>
    <property type="molecule type" value="Genomic_DNA"/>
</dbReference>
<dbReference type="Proteomes" id="UP001292094">
    <property type="component" value="Unassembled WGS sequence"/>
</dbReference>
<dbReference type="AlphaFoldDB" id="A0AAE1PZ65"/>
<comment type="caution">
    <text evidence="1">The sequence shown here is derived from an EMBL/GenBank/DDBJ whole genome shotgun (WGS) entry which is preliminary data.</text>
</comment>
<evidence type="ECO:0008006" key="3">
    <source>
        <dbReference type="Google" id="ProtNLM"/>
    </source>
</evidence>
<accession>A0AAE1PZ65</accession>
<organism evidence="1 2">
    <name type="scientific">Petrolisthes manimaculis</name>
    <dbReference type="NCBI Taxonomy" id="1843537"/>
    <lineage>
        <taxon>Eukaryota</taxon>
        <taxon>Metazoa</taxon>
        <taxon>Ecdysozoa</taxon>
        <taxon>Arthropoda</taxon>
        <taxon>Crustacea</taxon>
        <taxon>Multicrustacea</taxon>
        <taxon>Malacostraca</taxon>
        <taxon>Eumalacostraca</taxon>
        <taxon>Eucarida</taxon>
        <taxon>Decapoda</taxon>
        <taxon>Pleocyemata</taxon>
        <taxon>Anomura</taxon>
        <taxon>Galatheoidea</taxon>
        <taxon>Porcellanidae</taxon>
        <taxon>Petrolisthes</taxon>
    </lineage>
</organism>
<dbReference type="PANTHER" id="PTHR38681:SF1">
    <property type="entry name" value="RETROVIRUS-RELATED POL POLYPROTEIN FROM TRANSPOSON 412-LIKE PROTEIN"/>
    <property type="match status" value="1"/>
</dbReference>
<evidence type="ECO:0000313" key="2">
    <source>
        <dbReference type="Proteomes" id="UP001292094"/>
    </source>
</evidence>
<reference evidence="1" key="1">
    <citation type="submission" date="2023-11" db="EMBL/GenBank/DDBJ databases">
        <title>Genome assemblies of two species of porcelain crab, Petrolisthes cinctipes and Petrolisthes manimaculis (Anomura: Porcellanidae).</title>
        <authorList>
            <person name="Angst P."/>
        </authorList>
    </citation>
    <scope>NUCLEOTIDE SEQUENCE</scope>
    <source>
        <strain evidence="1">PB745_02</strain>
        <tissue evidence="1">Gill</tissue>
    </source>
</reference>
<sequence>MVLVTDASSQAVGAVLQQEVHGEIGDNELATWKSSSSTALEFQPFDVLGSASQLWCDVSCGKPRPFIPRSWRFTRWAEAIPMTDISAESTALAFLTGWVARFGEFCGDFVKDSVIGENEFLDTLRSTVSKFLAFPPRTPDNQRCFVPSALDSAEYVWVRQDGHRRPLQRPYNGPFKVISKSMQEQNNVLKK</sequence>
<evidence type="ECO:0000313" key="1">
    <source>
        <dbReference type="EMBL" id="KAK4316510.1"/>
    </source>
</evidence>
<proteinExistence type="predicted"/>
<gene>
    <name evidence="1" type="ORF">Pmani_012332</name>
</gene>